<accession>A0A835U095</accession>
<dbReference type="Proteomes" id="UP000618051">
    <property type="component" value="Unassembled WGS sequence"/>
</dbReference>
<dbReference type="AlphaFoldDB" id="A0A835U095"/>
<sequence>MEMIRTAPGVKISDIRVSDADQWGVQEETDSARSTATLTCVHNDPGAQDRVCELLLPCLLLLVPEKLLSTGLKWKMEMGTKGEKVEISCTLQFLGEELGYKGIVGLSSEEIERPYGHFGFEWKHRTLCIQPKPGDVIPPFARCQDFWTWGESPVAVPDVLGTS</sequence>
<dbReference type="EMBL" id="JADDUC020000020">
    <property type="protein sequence ID" value="KAI1233164.1"/>
    <property type="molecule type" value="Genomic_DNA"/>
</dbReference>
<organism evidence="2">
    <name type="scientific">Lamprotornis superbus</name>
    <dbReference type="NCBI Taxonomy" id="245042"/>
    <lineage>
        <taxon>Eukaryota</taxon>
        <taxon>Metazoa</taxon>
        <taxon>Chordata</taxon>
        <taxon>Craniata</taxon>
        <taxon>Vertebrata</taxon>
        <taxon>Euteleostomi</taxon>
        <taxon>Archelosauria</taxon>
        <taxon>Archosauria</taxon>
        <taxon>Dinosauria</taxon>
        <taxon>Saurischia</taxon>
        <taxon>Theropoda</taxon>
        <taxon>Coelurosauria</taxon>
        <taxon>Aves</taxon>
        <taxon>Neognathae</taxon>
        <taxon>Neoaves</taxon>
        <taxon>Telluraves</taxon>
        <taxon>Australaves</taxon>
        <taxon>Passeriformes</taxon>
        <taxon>Sturnidae</taxon>
        <taxon>Lamprotornis</taxon>
    </lineage>
</organism>
<reference evidence="3" key="3">
    <citation type="submission" date="2022-01" db="EMBL/GenBank/DDBJ databases">
        <authorList>
            <person name="Rubenstein D.R."/>
        </authorList>
    </citation>
    <scope>NUCLEOTIDE SEQUENCE</scope>
    <source>
        <strain evidence="3">SS15</strain>
        <tissue evidence="3">Liver</tissue>
    </source>
</reference>
<reference evidence="2" key="1">
    <citation type="submission" date="2020-10" db="EMBL/GenBank/DDBJ databases">
        <title>Feather gene expression reveals the developmental basis of iridescence in African starlings.</title>
        <authorList>
            <person name="Rubenstein D.R."/>
        </authorList>
    </citation>
    <scope>NUCLEOTIDE SEQUENCE</scope>
    <source>
        <strain evidence="2">SS15</strain>
        <tissue evidence="2">Liver</tissue>
    </source>
</reference>
<evidence type="ECO:0000313" key="3">
    <source>
        <dbReference type="EMBL" id="KAI1233164.1"/>
    </source>
</evidence>
<evidence type="ECO:0000313" key="4">
    <source>
        <dbReference type="Proteomes" id="UP000618051"/>
    </source>
</evidence>
<dbReference type="Pfam" id="PF23039">
    <property type="entry name" value="TMEM132_3rd"/>
    <property type="match status" value="1"/>
</dbReference>
<feature type="domain" description="Transmembrane protein TMEM132 cohesin-like" evidence="1">
    <location>
        <begin position="4"/>
        <end position="53"/>
    </location>
</feature>
<protein>
    <recommendedName>
        <fullName evidence="1">Transmembrane protein TMEM132 cohesin-like domain-containing protein</fullName>
    </recommendedName>
</protein>
<comment type="caution">
    <text evidence="2">The sequence shown here is derived from an EMBL/GenBank/DDBJ whole genome shotgun (WGS) entry which is preliminary data.</text>
</comment>
<dbReference type="InterPro" id="IPR055421">
    <property type="entry name" value="TMEM132_3rd"/>
</dbReference>
<gene>
    <name evidence="3" type="ORF">IHE44_0006369</name>
    <name evidence="2" type="ORF">IHE44_013413</name>
</gene>
<proteinExistence type="predicted"/>
<name>A0A835U095_9PASS</name>
<keyword evidence="4" id="KW-1185">Reference proteome</keyword>
<reference evidence="3 4" key="2">
    <citation type="journal article" date="2021" name="J. Hered.">
        <title>Feather Gene Expression Elucidates the Developmental Basis of Plumage Iridescence in African Starlings.</title>
        <authorList>
            <person name="Rubenstein D.R."/>
            <person name="Corvelo A."/>
            <person name="MacManes M.D."/>
            <person name="Maia R."/>
            <person name="Narzisi G."/>
            <person name="Rousaki A."/>
            <person name="Vandenabeele P."/>
            <person name="Shawkey M.D."/>
            <person name="Solomon J."/>
        </authorList>
    </citation>
    <scope>NUCLEOTIDE SEQUENCE [LARGE SCALE GENOMIC DNA]</scope>
    <source>
        <strain evidence="3">SS15</strain>
    </source>
</reference>
<dbReference type="EMBL" id="JADDUC010000008">
    <property type="protein sequence ID" value="KAG0132519.1"/>
    <property type="molecule type" value="Genomic_DNA"/>
</dbReference>
<dbReference type="OrthoDB" id="10558613at2759"/>
<evidence type="ECO:0000259" key="1">
    <source>
        <dbReference type="Pfam" id="PF23039"/>
    </source>
</evidence>
<evidence type="ECO:0000313" key="2">
    <source>
        <dbReference type="EMBL" id="KAG0132519.1"/>
    </source>
</evidence>